<dbReference type="InterPro" id="IPR018389">
    <property type="entry name" value="DctP_fam"/>
</dbReference>
<evidence type="ECO:0000256" key="1">
    <source>
        <dbReference type="ARBA" id="ARBA00022729"/>
    </source>
</evidence>
<dbReference type="EMBL" id="JAAGRR010000025">
    <property type="protein sequence ID" value="NDY41923.1"/>
    <property type="molecule type" value="Genomic_DNA"/>
</dbReference>
<dbReference type="Proteomes" id="UP000469346">
    <property type="component" value="Unassembled WGS sequence"/>
</dbReference>
<protein>
    <submittedName>
        <fullName evidence="5">TRAP transporter substrate-binding protein</fullName>
    </submittedName>
</protein>
<dbReference type="InterPro" id="IPR019546">
    <property type="entry name" value="TAT_signal_bac_arc"/>
</dbReference>
<feature type="signal peptide" evidence="4">
    <location>
        <begin position="1"/>
        <end position="26"/>
    </location>
</feature>
<feature type="binding site" evidence="2">
    <location>
        <position position="175"/>
    </location>
    <ligand>
        <name>substrate</name>
    </ligand>
</feature>
<dbReference type="GO" id="GO:0046872">
    <property type="term" value="F:metal ion binding"/>
    <property type="evidence" value="ECO:0007669"/>
    <property type="project" value="UniProtKB-KW"/>
</dbReference>
<proteinExistence type="predicted"/>
<keyword evidence="6" id="KW-1185">Reference proteome</keyword>
<comment type="caution">
    <text evidence="5">The sequence shown here is derived from an EMBL/GenBank/DDBJ whole genome shotgun (WGS) entry which is preliminary data.</text>
</comment>
<dbReference type="NCBIfam" id="TIGR01409">
    <property type="entry name" value="TAT_signal_seq"/>
    <property type="match status" value="1"/>
</dbReference>
<dbReference type="AlphaFoldDB" id="A0A6N9TPA2"/>
<dbReference type="PANTHER" id="PTHR33376:SF5">
    <property type="entry name" value="EXTRACYTOPLASMIC SOLUTE RECEPTOR PROTEIN"/>
    <property type="match status" value="1"/>
</dbReference>
<feature type="binding site" evidence="3">
    <location>
        <position position="213"/>
    </location>
    <ligand>
        <name>Na(+)</name>
        <dbReference type="ChEBI" id="CHEBI:29101"/>
    </ligand>
</feature>
<dbReference type="GO" id="GO:0055085">
    <property type="term" value="P:transmembrane transport"/>
    <property type="evidence" value="ECO:0007669"/>
    <property type="project" value="InterPro"/>
</dbReference>
<dbReference type="InterPro" id="IPR038404">
    <property type="entry name" value="TRAP_DctP_sf"/>
</dbReference>
<dbReference type="RefSeq" id="WP_163298075.1">
    <property type="nucleotide sequence ID" value="NZ_JAAGRR010000025.1"/>
</dbReference>
<evidence type="ECO:0000256" key="3">
    <source>
        <dbReference type="PIRSR" id="PIRSR039026-2"/>
    </source>
</evidence>
<dbReference type="NCBIfam" id="NF037995">
    <property type="entry name" value="TRAP_S1"/>
    <property type="match status" value="1"/>
</dbReference>
<feature type="binding site" evidence="3">
    <location>
        <position position="212"/>
    </location>
    <ligand>
        <name>substrate</name>
    </ligand>
</feature>
<keyword evidence="1 4" id="KW-0732">Signal</keyword>
<dbReference type="GO" id="GO:0031317">
    <property type="term" value="C:tripartite ATP-independent periplasmic transporter complex"/>
    <property type="evidence" value="ECO:0007669"/>
    <property type="project" value="InterPro"/>
</dbReference>
<dbReference type="Pfam" id="PF03480">
    <property type="entry name" value="DctP"/>
    <property type="match status" value="1"/>
</dbReference>
<evidence type="ECO:0000256" key="4">
    <source>
        <dbReference type="SAM" id="SignalP"/>
    </source>
</evidence>
<dbReference type="InterPro" id="IPR006311">
    <property type="entry name" value="TAT_signal"/>
</dbReference>
<dbReference type="CDD" id="cd13604">
    <property type="entry name" value="PBP2_TRAP_ketoacid_lactate_like"/>
    <property type="match status" value="1"/>
</dbReference>
<dbReference type="PROSITE" id="PS51318">
    <property type="entry name" value="TAT"/>
    <property type="match status" value="1"/>
</dbReference>
<dbReference type="PANTHER" id="PTHR33376">
    <property type="match status" value="1"/>
</dbReference>
<dbReference type="InterPro" id="IPR026289">
    <property type="entry name" value="SBP_TakP-like"/>
</dbReference>
<feature type="chain" id="PRO_5027051477" evidence="4">
    <location>
        <begin position="27"/>
        <end position="356"/>
    </location>
</feature>
<dbReference type="Gene3D" id="3.40.190.10">
    <property type="entry name" value="Periplasmic binding protein-like II"/>
    <property type="match status" value="1"/>
</dbReference>
<accession>A0A6N9TPA2</accession>
<keyword evidence="3" id="KW-0479">Metal-binding</keyword>
<reference evidence="5 6" key="1">
    <citation type="submission" date="2020-02" db="EMBL/GenBank/DDBJ databases">
        <title>Comparative genomics of sulfur disproportionating microorganisms.</title>
        <authorList>
            <person name="Ward L.M."/>
            <person name="Bertran E."/>
            <person name="Johnston D.T."/>
        </authorList>
    </citation>
    <scope>NUCLEOTIDE SEQUENCE [LARGE SCALE GENOMIC DNA]</scope>
    <source>
        <strain evidence="5 6">DSM 100025</strain>
    </source>
</reference>
<feature type="binding site" evidence="2">
    <location>
        <position position="154"/>
    </location>
    <ligand>
        <name>substrate</name>
    </ligand>
</feature>
<evidence type="ECO:0000256" key="2">
    <source>
        <dbReference type="PIRSR" id="PIRSR039026-1"/>
    </source>
</evidence>
<evidence type="ECO:0000313" key="5">
    <source>
        <dbReference type="EMBL" id="NDY41923.1"/>
    </source>
</evidence>
<feature type="binding site" evidence="3">
    <location>
        <position position="238"/>
    </location>
    <ligand>
        <name>substrate</name>
    </ligand>
</feature>
<evidence type="ECO:0000313" key="6">
    <source>
        <dbReference type="Proteomes" id="UP000469346"/>
    </source>
</evidence>
<organism evidence="5 6">
    <name type="scientific">Dissulfurirhabdus thermomarina</name>
    <dbReference type="NCBI Taxonomy" id="1765737"/>
    <lineage>
        <taxon>Bacteria</taxon>
        <taxon>Deltaproteobacteria</taxon>
        <taxon>Dissulfurirhabdaceae</taxon>
        <taxon>Dissulfurirhabdus</taxon>
    </lineage>
</organism>
<dbReference type="PIRSF" id="PIRSF039026">
    <property type="entry name" value="SiaP"/>
    <property type="match status" value="1"/>
</dbReference>
<sequence>MDRRTFLKTAGAAAVAAAGAAPAVHAGGRRLWRMVTAWPPGMPILQTGAEGFARRVSELTGGRLTIQVFAGGELIPPLEVFDAVSQGTVQCGHGAAYYWAGKEPAFQWFTSVPFGLNGQGMNTWLYEGGGLELWEKVYAPYNLVPRPCGNTGVQMGGWFNREIRRLADFKGLKMRIPGLGGRVFARAGGTVVLLPGGEIYTSLERGVIDATEWVGPYHDMRMGFHRIAKYYYGPGWHEPGSTLELIVHRPAYEALPADMKAAVDAAAAEANLRMLAEFEARNAEALAAIRKEGKVAVRTFPADLLEALRKLSNETLEEEAGKNPVTRKVHAAFTAFRRRWRAWEELSEGAYYRSLL</sequence>
<gene>
    <name evidence="5" type="ORF">G3N55_03550</name>
</gene>
<name>A0A6N9TPA2_DISTH</name>
<dbReference type="Gene3D" id="3.40.190.170">
    <property type="entry name" value="Bacterial extracellular solute-binding protein, family 7"/>
    <property type="match status" value="1"/>
</dbReference>